<feature type="domain" description="TRAM" evidence="12">
    <location>
        <begin position="440"/>
        <end position="503"/>
    </location>
</feature>
<dbReference type="CDD" id="cd01335">
    <property type="entry name" value="Radical_SAM"/>
    <property type="match status" value="1"/>
</dbReference>
<dbReference type="AlphaFoldDB" id="A0AAV4LJF1"/>
<keyword evidence="8 11" id="KW-0408">Iron</keyword>
<keyword evidence="3 11" id="KW-0963">Cytoplasm</keyword>
<evidence type="ECO:0000256" key="9">
    <source>
        <dbReference type="ARBA" id="ARBA00023014"/>
    </source>
</evidence>
<dbReference type="SFLD" id="SFLDS00029">
    <property type="entry name" value="Radical_SAM"/>
    <property type="match status" value="1"/>
</dbReference>
<evidence type="ECO:0000256" key="4">
    <source>
        <dbReference type="ARBA" id="ARBA00022679"/>
    </source>
</evidence>
<dbReference type="SMART" id="SM00729">
    <property type="entry name" value="Elp3"/>
    <property type="match status" value="1"/>
</dbReference>
<dbReference type="InterPro" id="IPR013848">
    <property type="entry name" value="Methylthiotransferase_N"/>
</dbReference>
<comment type="function">
    <text evidence="1 11">Catalyzes the methylthiolation of N6-(dimethylallyl)adenosine (i(6)A), leading to the formation of 2-methylthio-N6-(dimethylallyl)adenosine (ms(2)i(6)A) at position 37 in tRNAs that read codons beginning with uridine.</text>
</comment>
<organism evidence="15 16">
    <name type="scientific">Collibacillus ludicampi</name>
    <dbReference type="NCBI Taxonomy" id="2771369"/>
    <lineage>
        <taxon>Bacteria</taxon>
        <taxon>Bacillati</taxon>
        <taxon>Bacillota</taxon>
        <taxon>Bacilli</taxon>
        <taxon>Bacillales</taxon>
        <taxon>Alicyclobacillaceae</taxon>
        <taxon>Collibacillus</taxon>
    </lineage>
</organism>
<dbReference type="GO" id="GO:0005829">
    <property type="term" value="C:cytosol"/>
    <property type="evidence" value="ECO:0007669"/>
    <property type="project" value="TreeGrafter"/>
</dbReference>
<feature type="binding site" evidence="11">
    <location>
        <position position="226"/>
    </location>
    <ligand>
        <name>[4Fe-4S] cluster</name>
        <dbReference type="ChEBI" id="CHEBI:49883"/>
        <label>2</label>
        <note>4Fe-4S-S-AdoMet</note>
    </ligand>
</feature>
<feature type="binding site" evidence="11">
    <location>
        <position position="229"/>
    </location>
    <ligand>
        <name>[4Fe-4S] cluster</name>
        <dbReference type="ChEBI" id="CHEBI:49883"/>
        <label>2</label>
        <note>4Fe-4S-S-AdoMet</note>
    </ligand>
</feature>
<feature type="binding site" evidence="11">
    <location>
        <position position="76"/>
    </location>
    <ligand>
        <name>[4Fe-4S] cluster</name>
        <dbReference type="ChEBI" id="CHEBI:49883"/>
        <label>1</label>
    </ligand>
</feature>
<name>A0AAV4LJF1_9BACL</name>
<dbReference type="Proteomes" id="UP001057291">
    <property type="component" value="Unassembled WGS sequence"/>
</dbReference>
<feature type="binding site" evidence="11">
    <location>
        <position position="222"/>
    </location>
    <ligand>
        <name>[4Fe-4S] cluster</name>
        <dbReference type="ChEBI" id="CHEBI:49883"/>
        <label>2</label>
        <note>4Fe-4S-S-AdoMet</note>
    </ligand>
</feature>
<keyword evidence="9 11" id="KW-0411">Iron-sulfur</keyword>
<dbReference type="InterPro" id="IPR006638">
    <property type="entry name" value="Elp3/MiaA/NifB-like_rSAM"/>
</dbReference>
<evidence type="ECO:0000259" key="13">
    <source>
        <dbReference type="PROSITE" id="PS51449"/>
    </source>
</evidence>
<dbReference type="HAMAP" id="MF_01864">
    <property type="entry name" value="tRNA_metthiotr_MiaB"/>
    <property type="match status" value="1"/>
</dbReference>
<comment type="similarity">
    <text evidence="11">Belongs to the methylthiotransferase family. MiaB subfamily.</text>
</comment>
<dbReference type="InterPro" id="IPR058240">
    <property type="entry name" value="rSAM_sf"/>
</dbReference>
<feature type="domain" description="Radical SAM core" evidence="14">
    <location>
        <begin position="208"/>
        <end position="437"/>
    </location>
</feature>
<keyword evidence="5 11" id="KW-0949">S-adenosyl-L-methionine</keyword>
<keyword evidence="4 11" id="KW-0808">Transferase</keyword>
<evidence type="ECO:0000256" key="5">
    <source>
        <dbReference type="ARBA" id="ARBA00022691"/>
    </source>
</evidence>
<dbReference type="Pfam" id="PF04055">
    <property type="entry name" value="Radical_SAM"/>
    <property type="match status" value="1"/>
</dbReference>
<dbReference type="GO" id="GO:0046872">
    <property type="term" value="F:metal ion binding"/>
    <property type="evidence" value="ECO:0007669"/>
    <property type="project" value="UniProtKB-KW"/>
</dbReference>
<keyword evidence="16" id="KW-1185">Reference proteome</keyword>
<comment type="catalytic activity">
    <reaction evidence="11">
        <text>N(6)-dimethylallyladenosine(37) in tRNA + (sulfur carrier)-SH + AH2 + 2 S-adenosyl-L-methionine = 2-methylsulfanyl-N(6)-dimethylallyladenosine(37) in tRNA + (sulfur carrier)-H + 5'-deoxyadenosine + L-methionine + A + S-adenosyl-L-homocysteine + 2 H(+)</text>
        <dbReference type="Rhea" id="RHEA:37067"/>
        <dbReference type="Rhea" id="RHEA-COMP:10375"/>
        <dbReference type="Rhea" id="RHEA-COMP:10376"/>
        <dbReference type="Rhea" id="RHEA-COMP:14737"/>
        <dbReference type="Rhea" id="RHEA-COMP:14739"/>
        <dbReference type="ChEBI" id="CHEBI:13193"/>
        <dbReference type="ChEBI" id="CHEBI:15378"/>
        <dbReference type="ChEBI" id="CHEBI:17319"/>
        <dbReference type="ChEBI" id="CHEBI:17499"/>
        <dbReference type="ChEBI" id="CHEBI:29917"/>
        <dbReference type="ChEBI" id="CHEBI:57844"/>
        <dbReference type="ChEBI" id="CHEBI:57856"/>
        <dbReference type="ChEBI" id="CHEBI:59789"/>
        <dbReference type="ChEBI" id="CHEBI:64428"/>
        <dbReference type="ChEBI" id="CHEBI:74415"/>
        <dbReference type="ChEBI" id="CHEBI:74417"/>
        <dbReference type="EC" id="2.8.4.3"/>
    </reaction>
</comment>
<comment type="cofactor">
    <cofactor evidence="11">
        <name>[4Fe-4S] cluster</name>
        <dbReference type="ChEBI" id="CHEBI:49883"/>
    </cofactor>
    <text evidence="11">Binds 2 [4Fe-4S] clusters. One cluster is coordinated with 3 cysteines and an exchangeable S-adenosyl-L-methionine.</text>
</comment>
<dbReference type="RefSeq" id="WP_282200837.1">
    <property type="nucleotide sequence ID" value="NZ_BOQE01000001.1"/>
</dbReference>
<dbReference type="InterPro" id="IPR020612">
    <property type="entry name" value="Methylthiotransferase_CS"/>
</dbReference>
<protein>
    <recommendedName>
        <fullName evidence="10 11">tRNA-2-methylthio-N(6)-dimethylallyladenosine synthase</fullName>
        <ecNumber evidence="10 11">2.8.4.3</ecNumber>
    </recommendedName>
    <alternativeName>
        <fullName evidence="11">(Dimethylallyl)adenosine tRNA methylthiotransferase MiaB</fullName>
    </alternativeName>
    <alternativeName>
        <fullName evidence="11">tRNA-i(6)A37 methylthiotransferase</fullName>
    </alternativeName>
</protein>
<feature type="binding site" evidence="11">
    <location>
        <position position="112"/>
    </location>
    <ligand>
        <name>[4Fe-4S] cluster</name>
        <dbReference type="ChEBI" id="CHEBI:49883"/>
        <label>1</label>
    </ligand>
</feature>
<evidence type="ECO:0000256" key="6">
    <source>
        <dbReference type="ARBA" id="ARBA00022694"/>
    </source>
</evidence>
<feature type="binding site" evidence="11">
    <location>
        <position position="146"/>
    </location>
    <ligand>
        <name>[4Fe-4S] cluster</name>
        <dbReference type="ChEBI" id="CHEBI:49883"/>
        <label>1</label>
    </ligand>
</feature>
<evidence type="ECO:0000313" key="16">
    <source>
        <dbReference type="Proteomes" id="UP001057291"/>
    </source>
</evidence>
<dbReference type="SFLD" id="SFLDG01061">
    <property type="entry name" value="methylthiotransferase"/>
    <property type="match status" value="1"/>
</dbReference>
<keyword evidence="7 11" id="KW-0479">Metal-binding</keyword>
<dbReference type="InterPro" id="IPR005839">
    <property type="entry name" value="Methylthiotransferase"/>
</dbReference>
<dbReference type="Gene3D" id="3.40.50.12160">
    <property type="entry name" value="Methylthiotransferase, N-terminal domain"/>
    <property type="match status" value="1"/>
</dbReference>
<evidence type="ECO:0000256" key="1">
    <source>
        <dbReference type="ARBA" id="ARBA00003234"/>
    </source>
</evidence>
<dbReference type="NCBIfam" id="TIGR00089">
    <property type="entry name" value="MiaB/RimO family radical SAM methylthiotransferase"/>
    <property type="match status" value="1"/>
</dbReference>
<evidence type="ECO:0000256" key="10">
    <source>
        <dbReference type="ARBA" id="ARBA00033765"/>
    </source>
</evidence>
<comment type="caution">
    <text evidence="15">The sequence shown here is derived from an EMBL/GenBank/DDBJ whole genome shotgun (WGS) entry which is preliminary data.</text>
</comment>
<dbReference type="PROSITE" id="PS51449">
    <property type="entry name" value="MTTASE_N"/>
    <property type="match status" value="1"/>
</dbReference>
<dbReference type="EMBL" id="BOQE01000001">
    <property type="protein sequence ID" value="GIM47905.1"/>
    <property type="molecule type" value="Genomic_DNA"/>
</dbReference>
<dbReference type="SFLD" id="SFLDF00273">
    <property type="entry name" value="(dimethylallyl)adenosine_tRNA"/>
    <property type="match status" value="1"/>
</dbReference>
<dbReference type="Pfam" id="PF00919">
    <property type="entry name" value="UPF0004"/>
    <property type="match status" value="1"/>
</dbReference>
<feature type="domain" description="MTTase N-terminal" evidence="13">
    <location>
        <begin position="67"/>
        <end position="185"/>
    </location>
</feature>
<dbReference type="SUPFAM" id="SSF102114">
    <property type="entry name" value="Radical SAM enzymes"/>
    <property type="match status" value="1"/>
</dbReference>
<comment type="subunit">
    <text evidence="11">Monomer.</text>
</comment>
<evidence type="ECO:0000313" key="15">
    <source>
        <dbReference type="EMBL" id="GIM47905.1"/>
    </source>
</evidence>
<dbReference type="InterPro" id="IPR002792">
    <property type="entry name" value="TRAM_dom"/>
</dbReference>
<dbReference type="SFLD" id="SFLDG01082">
    <property type="entry name" value="B12-binding_domain_containing"/>
    <property type="match status" value="1"/>
</dbReference>
<dbReference type="GO" id="GO:0051539">
    <property type="term" value="F:4 iron, 4 sulfur cluster binding"/>
    <property type="evidence" value="ECO:0007669"/>
    <property type="project" value="UniProtKB-UniRule"/>
</dbReference>
<dbReference type="InterPro" id="IPR007197">
    <property type="entry name" value="rSAM"/>
</dbReference>
<evidence type="ECO:0000256" key="7">
    <source>
        <dbReference type="ARBA" id="ARBA00022723"/>
    </source>
</evidence>
<evidence type="ECO:0000256" key="2">
    <source>
        <dbReference type="ARBA" id="ARBA00022485"/>
    </source>
</evidence>
<dbReference type="FunFam" id="3.40.50.12160:FF:000006">
    <property type="entry name" value="tRNA-2-methylthio-N(6)-dimethylallyladenosine synthase"/>
    <property type="match status" value="1"/>
</dbReference>
<dbReference type="Gene3D" id="3.80.30.20">
    <property type="entry name" value="tm_1862 like domain"/>
    <property type="match status" value="1"/>
</dbReference>
<evidence type="ECO:0000259" key="12">
    <source>
        <dbReference type="PROSITE" id="PS50926"/>
    </source>
</evidence>
<dbReference type="Pfam" id="PF01938">
    <property type="entry name" value="TRAM"/>
    <property type="match status" value="1"/>
</dbReference>
<dbReference type="InterPro" id="IPR023404">
    <property type="entry name" value="rSAM_horseshoe"/>
</dbReference>
<sequence length="510" mass="58579">MSEVRDGIIRDNKGIDFNKLHENTLNVLSADAQSEDFELIPVKDPRQTMEEMKSKYAIRFPKIGVGKTYLIKTYGCQMNEHDTEIMAGMLREMGYTPASGVDDADFILFNTCAVRENAEDKVFGEIGRLKPLKRKNPELILGLSGCMAQESAVREMVAKTYPYIDIVFGTHNIHQLPELLEQAKHSQETIFEVWEQAGEVVENLPKVREHGVRAWVNIQYGCNKYCTYCIVPYTRGRERSRLPEDVVAEVRELAKQGYKEITLLGQNVNDYGIDLKTVDFADLLRMVNEVEGIERIRFTTSNPWNFTDKLIETIAKCDKIAEHIHLPVQSGNNYVLRRMNRGYTREYYLELVGKIRQAIPDVSLTTDIIVGFPGETEEMFQDTLSLVREVRFDNAYTFIYSPRKGTPATRFRDQVPEEEAKDRLQRLMDTQYAISKEINMKMKDQVVEVLIEGESKTNPDVLQGRMRNNKLVLFQAPRDTVGKLANIRIMEPQTWLLKGELVEVLEEVGV</sequence>
<accession>A0AAV4LJF1</accession>
<dbReference type="InterPro" id="IPR038135">
    <property type="entry name" value="Methylthiotransferase_N_sf"/>
</dbReference>
<dbReference type="PANTHER" id="PTHR43020">
    <property type="entry name" value="CDK5 REGULATORY SUBUNIT-ASSOCIATED PROTEIN 1"/>
    <property type="match status" value="1"/>
</dbReference>
<dbReference type="PROSITE" id="PS01278">
    <property type="entry name" value="MTTASE_RADICAL"/>
    <property type="match status" value="1"/>
</dbReference>
<comment type="subcellular location">
    <subcellularLocation>
        <location evidence="11">Cytoplasm</location>
    </subcellularLocation>
</comment>
<dbReference type="FunFam" id="3.80.30.20:FF:000001">
    <property type="entry name" value="tRNA-2-methylthio-N(6)-dimethylallyladenosine synthase 2"/>
    <property type="match status" value="1"/>
</dbReference>
<keyword evidence="6 11" id="KW-0819">tRNA processing</keyword>
<evidence type="ECO:0000256" key="3">
    <source>
        <dbReference type="ARBA" id="ARBA00022490"/>
    </source>
</evidence>
<dbReference type="NCBIfam" id="TIGR01574">
    <property type="entry name" value="miaB-methiolase"/>
    <property type="match status" value="1"/>
</dbReference>
<gene>
    <name evidence="11 15" type="primary">miaB</name>
    <name evidence="15" type="ORF">DNHGIG_34540</name>
</gene>
<dbReference type="GO" id="GO:0035597">
    <property type="term" value="F:tRNA-2-methylthio-N(6)-dimethylallyladenosine(37) synthase activity"/>
    <property type="evidence" value="ECO:0007669"/>
    <property type="project" value="UniProtKB-EC"/>
</dbReference>
<dbReference type="InterPro" id="IPR006463">
    <property type="entry name" value="MiaB_methiolase"/>
</dbReference>
<dbReference type="PANTHER" id="PTHR43020:SF2">
    <property type="entry name" value="MITOCHONDRIAL TRNA METHYLTHIOTRANSFERASE CDK5RAP1"/>
    <property type="match status" value="1"/>
</dbReference>
<dbReference type="PROSITE" id="PS50926">
    <property type="entry name" value="TRAM"/>
    <property type="match status" value="1"/>
</dbReference>
<evidence type="ECO:0000259" key="14">
    <source>
        <dbReference type="PROSITE" id="PS51918"/>
    </source>
</evidence>
<proteinExistence type="inferred from homology"/>
<evidence type="ECO:0000256" key="8">
    <source>
        <dbReference type="ARBA" id="ARBA00023004"/>
    </source>
</evidence>
<dbReference type="PROSITE" id="PS51918">
    <property type="entry name" value="RADICAL_SAM"/>
    <property type="match status" value="1"/>
</dbReference>
<dbReference type="EC" id="2.8.4.3" evidence="10 11"/>
<evidence type="ECO:0000256" key="11">
    <source>
        <dbReference type="HAMAP-Rule" id="MF_01864"/>
    </source>
</evidence>
<reference evidence="15" key="1">
    <citation type="journal article" date="2023" name="Int. J. Syst. Evol. Microbiol.">
        <title>Collibacillus ludicampi gen. nov., sp. nov., a new soil bacterium of the family Alicyclobacillaceae.</title>
        <authorList>
            <person name="Jojima T."/>
            <person name="Ioku Y."/>
            <person name="Fukuta Y."/>
            <person name="Shirasaka N."/>
            <person name="Matsumura Y."/>
            <person name="Mori M."/>
        </authorList>
    </citation>
    <scope>NUCLEOTIDE SEQUENCE</scope>
    <source>
        <strain evidence="15">TP075</strain>
    </source>
</reference>
<keyword evidence="2 11" id="KW-0004">4Fe-4S</keyword>